<dbReference type="EMBL" id="JACVVD010000003">
    <property type="protein sequence ID" value="MBD0380651.1"/>
    <property type="molecule type" value="Genomic_DNA"/>
</dbReference>
<feature type="compositionally biased region" description="Basic and acidic residues" evidence="1">
    <location>
        <begin position="44"/>
        <end position="60"/>
    </location>
</feature>
<dbReference type="RefSeq" id="WP_188174433.1">
    <property type="nucleotide sequence ID" value="NZ_JACVVD010000003.1"/>
</dbReference>
<dbReference type="Proteomes" id="UP000650466">
    <property type="component" value="Unassembled WGS sequence"/>
</dbReference>
<comment type="caution">
    <text evidence="2">The sequence shown here is derived from an EMBL/GenBank/DDBJ whole genome shotgun (WGS) entry which is preliminary data.</text>
</comment>
<dbReference type="AlphaFoldDB" id="A0A926QIH7"/>
<evidence type="ECO:0000313" key="3">
    <source>
        <dbReference type="Proteomes" id="UP000650466"/>
    </source>
</evidence>
<evidence type="ECO:0000256" key="1">
    <source>
        <dbReference type="SAM" id="MobiDB-lite"/>
    </source>
</evidence>
<evidence type="ECO:0000313" key="2">
    <source>
        <dbReference type="EMBL" id="MBD0380651.1"/>
    </source>
</evidence>
<sequence length="60" mass="6491">MAKSKGQQNALGIGQAEKQLNNQAQAAEEIQGLNEADQRVLAATHEESSSLNEVIEREIT</sequence>
<keyword evidence="3" id="KW-1185">Reference proteome</keyword>
<proteinExistence type="predicted"/>
<organism evidence="2 3">
    <name type="scientific">Paenibacillus sedimenti</name>
    <dbReference type="NCBI Taxonomy" id="2770274"/>
    <lineage>
        <taxon>Bacteria</taxon>
        <taxon>Bacillati</taxon>
        <taxon>Bacillota</taxon>
        <taxon>Bacilli</taxon>
        <taxon>Bacillales</taxon>
        <taxon>Paenibacillaceae</taxon>
        <taxon>Paenibacillus</taxon>
    </lineage>
</organism>
<feature type="region of interest" description="Disordered" evidence="1">
    <location>
        <begin position="38"/>
        <end position="60"/>
    </location>
</feature>
<name>A0A926QIH7_9BACL</name>
<accession>A0A926QIH7</accession>
<gene>
    <name evidence="2" type="ORF">ICC18_11040</name>
</gene>
<reference evidence="2" key="1">
    <citation type="submission" date="2020-09" db="EMBL/GenBank/DDBJ databases">
        <title>Draft Genome Sequence of Paenibacillus sp. WST5.</title>
        <authorList>
            <person name="Bao Z."/>
        </authorList>
    </citation>
    <scope>NUCLEOTIDE SEQUENCE</scope>
    <source>
        <strain evidence="2">WST5</strain>
    </source>
</reference>
<protein>
    <submittedName>
        <fullName evidence="2">Uncharacterized protein</fullName>
    </submittedName>
</protein>